<dbReference type="InterPro" id="IPR052957">
    <property type="entry name" value="Auxin_embryo_med"/>
</dbReference>
<dbReference type="AlphaFoldDB" id="A0A803NTJ0"/>
<proteinExistence type="predicted"/>
<protein>
    <submittedName>
        <fullName evidence="1">Uncharacterized protein</fullName>
    </submittedName>
</protein>
<dbReference type="OMA" id="NMESICG"/>
<evidence type="ECO:0000313" key="2">
    <source>
        <dbReference type="Proteomes" id="UP000596661"/>
    </source>
</evidence>
<dbReference type="Proteomes" id="UP000596661">
    <property type="component" value="Chromosome 2"/>
</dbReference>
<name>A0A803NTJ0_CANSA</name>
<evidence type="ECO:0000313" key="1">
    <source>
        <dbReference type="EnsemblPlants" id="cds.evm.model.02.1416"/>
    </source>
</evidence>
<dbReference type="PANTHER" id="PTHR32387:SF11">
    <property type="entry name" value="PROTEIN NO VEIN C-TERMINAL DOMAIN-CONTAINING PROTEIN"/>
    <property type="match status" value="1"/>
</dbReference>
<dbReference type="EnsemblPlants" id="evm.model.02.1416">
    <property type="protein sequence ID" value="cds.evm.model.02.1416"/>
    <property type="gene ID" value="evm.TU.02.1416"/>
</dbReference>
<dbReference type="EMBL" id="UZAU01000190">
    <property type="status" value="NOT_ANNOTATED_CDS"/>
    <property type="molecule type" value="Genomic_DNA"/>
</dbReference>
<reference evidence="1" key="1">
    <citation type="submission" date="2018-11" db="EMBL/GenBank/DDBJ databases">
        <authorList>
            <person name="Grassa J C."/>
        </authorList>
    </citation>
    <scope>NUCLEOTIDE SEQUENCE [LARGE SCALE GENOMIC DNA]</scope>
</reference>
<dbReference type="Gramene" id="evm.model.02.1416">
    <property type="protein sequence ID" value="cds.evm.model.02.1416"/>
    <property type="gene ID" value="evm.TU.02.1416"/>
</dbReference>
<sequence length="944" mass="106675">MWRQVFPVKTENRVSSRLDVDQWTVTLAFPFGNRLRSRGTSSVGVFAFLPTTMVTNFPFVIQADFILPSSRESILLDNLWNLGILECVPTTFLNAFQACVKSDSLFSSMAQVFEFFPTYASSYPELNKVKDSIKNRLDSSKIVPYEVYNGKKYLTEPKQVVRILPSFRLLLSKSVKEGASLDGDVYAKSGSFLGEFTPEKVVLDFICLYTKAMNLPELTPPNVELEIASSPLLMEQVIMLLHWIRLLRARGLWIPVKFKASIQDGKWVKTYTGYKSPRQSILPDETGKSMFDLVKHVLNDVSIIEEEFYGDKISTYQDELRFLGVGFGFDDVQKLVTDRFVSLSSTGISKEQAFSLLTLISFLKMKKRIDQGWLQVMKKGKWLKTHQGYNAPEGVILLPYKVETPSCLTTTDLRLVDEAYYGCQLGSFLSELKMLGVITDHAESLRLIAQKASFPPNLPSVTAGCGLLMLKCIKLSDTSATGLIERIKGQSWLKTNFGFKSPTKTAYPNSVWGSLVRALHFPTIDELYYGDELSQYLSELSAVGVAVDTASITEKIAAKFKIISSSSKLGHDMVLSMLKCFKEERQTLFSGCSEVRCLFTEKWLKTRHGYKAPNQPIIFSTNWGAVSPFVDLPLINDVFYSIFIYKYKDELQMLGAITDFEGGAGLVLEGLKSPIEPEFITTTGTMALLKCLKSVMSKSLDKSLPDNFLENIAKSKFLKTTNGYLVPKECVLFDSTWESILNQTDVPSIDVKCYELNISVYTEQLKAIGVKTDSMEQKKRQQTVTTLLNLSLYKSDQPIKVTYLLTPYPNEIVKAETKKMVFWDKNSKQLIVDESGYENRRSSIEFASCFAQEISEGLLPEERAYVVSNLSRIIHMGFVYEFKDDSVDYLLVRENLKMLNEDNEFLGSTFLATKQYGKRAARVKSEKMSPFTPSCKKSCRRLLP</sequence>
<keyword evidence="2" id="KW-1185">Reference proteome</keyword>
<accession>A0A803NTJ0</accession>
<reference evidence="1" key="2">
    <citation type="submission" date="2021-03" db="UniProtKB">
        <authorList>
            <consortium name="EnsemblPlants"/>
        </authorList>
    </citation>
    <scope>IDENTIFICATION</scope>
</reference>
<organism evidence="1 2">
    <name type="scientific">Cannabis sativa</name>
    <name type="common">Hemp</name>
    <name type="synonym">Marijuana</name>
    <dbReference type="NCBI Taxonomy" id="3483"/>
    <lineage>
        <taxon>Eukaryota</taxon>
        <taxon>Viridiplantae</taxon>
        <taxon>Streptophyta</taxon>
        <taxon>Embryophyta</taxon>
        <taxon>Tracheophyta</taxon>
        <taxon>Spermatophyta</taxon>
        <taxon>Magnoliopsida</taxon>
        <taxon>eudicotyledons</taxon>
        <taxon>Gunneridae</taxon>
        <taxon>Pentapetalae</taxon>
        <taxon>rosids</taxon>
        <taxon>fabids</taxon>
        <taxon>Rosales</taxon>
        <taxon>Cannabaceae</taxon>
        <taxon>Cannabis</taxon>
    </lineage>
</organism>
<dbReference type="PANTHER" id="PTHR32387">
    <property type="entry name" value="WU:FJ29H11"/>
    <property type="match status" value="1"/>
</dbReference>